<name>X1G4E5_9ZZZZ</name>
<dbReference type="AlphaFoldDB" id="X1G4E5"/>
<accession>X1G4E5</accession>
<organism evidence="1">
    <name type="scientific">marine sediment metagenome</name>
    <dbReference type="NCBI Taxonomy" id="412755"/>
    <lineage>
        <taxon>unclassified sequences</taxon>
        <taxon>metagenomes</taxon>
        <taxon>ecological metagenomes</taxon>
    </lineage>
</organism>
<gene>
    <name evidence="1" type="ORF">S03H2_18567</name>
</gene>
<comment type="caution">
    <text evidence="1">The sequence shown here is derived from an EMBL/GenBank/DDBJ whole genome shotgun (WGS) entry which is preliminary data.</text>
</comment>
<proteinExistence type="predicted"/>
<evidence type="ECO:0000313" key="1">
    <source>
        <dbReference type="EMBL" id="GAH39685.1"/>
    </source>
</evidence>
<reference evidence="1" key="1">
    <citation type="journal article" date="2014" name="Front. Microbiol.">
        <title>High frequency of phylogenetically diverse reductive dehalogenase-homologous genes in deep subseafloor sedimentary metagenomes.</title>
        <authorList>
            <person name="Kawai M."/>
            <person name="Futagami T."/>
            <person name="Toyoda A."/>
            <person name="Takaki Y."/>
            <person name="Nishi S."/>
            <person name="Hori S."/>
            <person name="Arai W."/>
            <person name="Tsubouchi T."/>
            <person name="Morono Y."/>
            <person name="Uchiyama I."/>
            <person name="Ito T."/>
            <person name="Fujiyama A."/>
            <person name="Inagaki F."/>
            <person name="Takami H."/>
        </authorList>
    </citation>
    <scope>NUCLEOTIDE SEQUENCE</scope>
    <source>
        <strain evidence="1">Expedition CK06-06</strain>
    </source>
</reference>
<dbReference type="EMBL" id="BARU01009638">
    <property type="protein sequence ID" value="GAH39685.1"/>
    <property type="molecule type" value="Genomic_DNA"/>
</dbReference>
<protein>
    <submittedName>
        <fullName evidence="1">Uncharacterized protein</fullName>
    </submittedName>
</protein>
<sequence>MNPKRLKNSKLPEAPKLVMFKSKTTGLLSSTIKTSPMACFSTCTFIARTWGDNQQN</sequence>